<organism evidence="1 2">
    <name type="scientific">Acanthoscelides obtectus</name>
    <name type="common">Bean weevil</name>
    <name type="synonym">Bruchus obtectus</name>
    <dbReference type="NCBI Taxonomy" id="200917"/>
    <lineage>
        <taxon>Eukaryota</taxon>
        <taxon>Metazoa</taxon>
        <taxon>Ecdysozoa</taxon>
        <taxon>Arthropoda</taxon>
        <taxon>Hexapoda</taxon>
        <taxon>Insecta</taxon>
        <taxon>Pterygota</taxon>
        <taxon>Neoptera</taxon>
        <taxon>Endopterygota</taxon>
        <taxon>Coleoptera</taxon>
        <taxon>Polyphaga</taxon>
        <taxon>Cucujiformia</taxon>
        <taxon>Chrysomeloidea</taxon>
        <taxon>Chrysomelidae</taxon>
        <taxon>Bruchinae</taxon>
        <taxon>Bruchini</taxon>
        <taxon>Acanthoscelides</taxon>
    </lineage>
</organism>
<sequence>MYAASTKLSELCSTSTASTLTLCNRYNHIMQITYKTNLDLAISSTIRPKELTHHDRGNIFVTAAVAVKEI</sequence>
<evidence type="ECO:0000313" key="2">
    <source>
        <dbReference type="Proteomes" id="UP001152888"/>
    </source>
</evidence>
<reference evidence="1" key="1">
    <citation type="submission" date="2022-03" db="EMBL/GenBank/DDBJ databases">
        <authorList>
            <person name="Sayadi A."/>
        </authorList>
    </citation>
    <scope>NUCLEOTIDE SEQUENCE</scope>
</reference>
<comment type="caution">
    <text evidence="1">The sequence shown here is derived from an EMBL/GenBank/DDBJ whole genome shotgun (WGS) entry which is preliminary data.</text>
</comment>
<dbReference type="EMBL" id="CAKOFQ010006740">
    <property type="protein sequence ID" value="CAH1966937.1"/>
    <property type="molecule type" value="Genomic_DNA"/>
</dbReference>
<dbReference type="AlphaFoldDB" id="A0A9P0P167"/>
<evidence type="ECO:0000313" key="1">
    <source>
        <dbReference type="EMBL" id="CAH1966937.1"/>
    </source>
</evidence>
<proteinExistence type="predicted"/>
<accession>A0A9P0P167</accession>
<protein>
    <submittedName>
        <fullName evidence="1">Uncharacterized protein</fullName>
    </submittedName>
</protein>
<gene>
    <name evidence="1" type="ORF">ACAOBT_LOCUS7130</name>
</gene>
<dbReference type="Proteomes" id="UP001152888">
    <property type="component" value="Unassembled WGS sequence"/>
</dbReference>
<name>A0A9P0P167_ACAOB</name>
<keyword evidence="2" id="KW-1185">Reference proteome</keyword>